<evidence type="ECO:0000256" key="10">
    <source>
        <dbReference type="ARBA" id="ARBA00022741"/>
    </source>
</evidence>
<dbReference type="SUPFAM" id="SSF141734">
    <property type="entry name" value="HisI-like"/>
    <property type="match status" value="1"/>
</dbReference>
<dbReference type="Proteomes" id="UP000270530">
    <property type="component" value="Chromosome"/>
</dbReference>
<keyword evidence="12 15" id="KW-0067">ATP-binding</keyword>
<dbReference type="GO" id="GO:0005737">
    <property type="term" value="C:cytoplasm"/>
    <property type="evidence" value="ECO:0007669"/>
    <property type="project" value="UniProtKB-SubCell"/>
</dbReference>
<feature type="region of interest" description="Phosphoribosyl-AMP cyclohydrolase" evidence="15">
    <location>
        <begin position="1"/>
        <end position="124"/>
    </location>
</feature>
<reference evidence="19" key="2">
    <citation type="submission" date="2018-06" db="EMBL/GenBank/DDBJ databases">
        <title>Genome sequence of Rhodanobacteraceae bacterium strain Dysh456.</title>
        <authorList>
            <person name="Fukui M."/>
        </authorList>
    </citation>
    <scope>NUCLEOTIDE SEQUENCE [LARGE SCALE GENOMIC DNA]</scope>
    <source>
        <strain evidence="19">Dysh456</strain>
    </source>
</reference>
<comment type="catalytic activity">
    <reaction evidence="1 15">
        <text>1-(5-phospho-beta-D-ribosyl)-5'-AMP + H2O = 1-(5-phospho-beta-D-ribosyl)-5-[(5-phospho-beta-D-ribosylamino)methylideneamino]imidazole-4-carboxamide</text>
        <dbReference type="Rhea" id="RHEA:20049"/>
        <dbReference type="ChEBI" id="CHEBI:15377"/>
        <dbReference type="ChEBI" id="CHEBI:58435"/>
        <dbReference type="ChEBI" id="CHEBI:59457"/>
        <dbReference type="EC" id="3.5.4.19"/>
    </reaction>
</comment>
<dbReference type="Gene3D" id="3.10.20.810">
    <property type="entry name" value="Phosphoribosyl-AMP cyclohydrolase"/>
    <property type="match status" value="1"/>
</dbReference>
<dbReference type="PANTHER" id="PTHR42945:SF9">
    <property type="entry name" value="HISTIDINE BIOSYNTHESIS BIFUNCTIONAL PROTEIN HISIE"/>
    <property type="match status" value="1"/>
</dbReference>
<organism evidence="18 19">
    <name type="scientific">Aerosticca soli</name>
    <dbReference type="NCBI Taxonomy" id="2010829"/>
    <lineage>
        <taxon>Bacteria</taxon>
        <taxon>Pseudomonadati</taxon>
        <taxon>Pseudomonadota</taxon>
        <taxon>Gammaproteobacteria</taxon>
        <taxon>Lysobacterales</taxon>
        <taxon>Rhodanobacteraceae</taxon>
        <taxon>Aerosticca</taxon>
    </lineage>
</organism>
<evidence type="ECO:0000256" key="14">
    <source>
        <dbReference type="ARBA" id="ARBA00023268"/>
    </source>
</evidence>
<evidence type="ECO:0000256" key="16">
    <source>
        <dbReference type="SAM" id="MobiDB-lite"/>
    </source>
</evidence>
<dbReference type="HAMAP" id="MF_01020">
    <property type="entry name" value="HisE"/>
    <property type="match status" value="1"/>
</dbReference>
<dbReference type="FunFam" id="3.10.20.810:FF:000001">
    <property type="entry name" value="Histidine biosynthesis bifunctional protein HisIE"/>
    <property type="match status" value="1"/>
</dbReference>
<dbReference type="CDD" id="cd11534">
    <property type="entry name" value="NTP-PPase_HisIE_like"/>
    <property type="match status" value="1"/>
</dbReference>
<evidence type="ECO:0000313" key="19">
    <source>
        <dbReference type="Proteomes" id="UP000270530"/>
    </source>
</evidence>
<keyword evidence="19" id="KW-1185">Reference proteome</keyword>
<feature type="region of interest" description="Phosphoribosyl-ATP pyrophosphohydrolase" evidence="15">
    <location>
        <begin position="125"/>
        <end position="216"/>
    </location>
</feature>
<accession>A0A2Z6E6A5</accession>
<evidence type="ECO:0000256" key="3">
    <source>
        <dbReference type="ARBA" id="ARBA00004496"/>
    </source>
</evidence>
<keyword evidence="10 15" id="KW-0547">Nucleotide-binding</keyword>
<proteinExistence type="inferred from homology"/>
<dbReference type="GO" id="GO:0004635">
    <property type="term" value="F:phosphoribosyl-AMP cyclohydrolase activity"/>
    <property type="evidence" value="ECO:0007669"/>
    <property type="project" value="UniProtKB-UniRule"/>
</dbReference>
<feature type="region of interest" description="Disordered" evidence="16">
    <location>
        <begin position="1"/>
        <end position="20"/>
    </location>
</feature>
<dbReference type="InterPro" id="IPR008179">
    <property type="entry name" value="HisE"/>
</dbReference>
<keyword evidence="8 15" id="KW-0963">Cytoplasm</keyword>
<dbReference type="GO" id="GO:0005524">
    <property type="term" value="F:ATP binding"/>
    <property type="evidence" value="ECO:0007669"/>
    <property type="project" value="UniProtKB-KW"/>
</dbReference>
<gene>
    <name evidence="15" type="primary">hisI</name>
    <name evidence="15" type="synonym">hisIE</name>
    <name evidence="18" type="ORF">ALSL_1890</name>
</gene>
<protein>
    <recommendedName>
        <fullName evidence="15">Histidine biosynthesis bifunctional protein HisIE</fullName>
    </recommendedName>
    <domain>
        <recommendedName>
            <fullName evidence="15">Phosphoribosyl-AMP cyclohydrolase</fullName>
            <shortName evidence="15">PRA-CH</shortName>
            <ecNumber evidence="15">3.5.4.19</ecNumber>
        </recommendedName>
    </domain>
    <domain>
        <recommendedName>
            <fullName evidence="15">Phosphoribosyl-ATP pyrophosphatase</fullName>
            <shortName evidence="15">PRA-PH</shortName>
            <ecNumber evidence="15">3.6.1.31</ecNumber>
        </recommendedName>
    </domain>
</protein>
<comment type="pathway">
    <text evidence="4 15">Amino-acid biosynthesis; L-histidine biosynthesis; L-histidine from 5-phospho-alpha-D-ribose 1-diphosphate: step 3/9.</text>
</comment>
<dbReference type="UniPathway" id="UPA00031">
    <property type="reaction ID" value="UER00007"/>
</dbReference>
<keyword evidence="14 15" id="KW-0511">Multifunctional enzyme</keyword>
<dbReference type="EMBL" id="AP018560">
    <property type="protein sequence ID" value="BBD80537.1"/>
    <property type="molecule type" value="Genomic_DNA"/>
</dbReference>
<evidence type="ECO:0000256" key="2">
    <source>
        <dbReference type="ARBA" id="ARBA00001460"/>
    </source>
</evidence>
<evidence type="ECO:0000256" key="7">
    <source>
        <dbReference type="ARBA" id="ARBA00008299"/>
    </source>
</evidence>
<evidence type="ECO:0000256" key="15">
    <source>
        <dbReference type="HAMAP-Rule" id="MF_01019"/>
    </source>
</evidence>
<dbReference type="HAMAP" id="MF_01019">
    <property type="entry name" value="HisIE"/>
    <property type="match status" value="1"/>
</dbReference>
<dbReference type="KEGG" id="rbd:ALSL_1890"/>
<comment type="similarity">
    <text evidence="6 15">In the C-terminal section; belongs to the PRA-PH family.</text>
</comment>
<evidence type="ECO:0000256" key="12">
    <source>
        <dbReference type="ARBA" id="ARBA00022840"/>
    </source>
</evidence>
<keyword evidence="13 15" id="KW-0368">Histidine biosynthesis</keyword>
<dbReference type="SUPFAM" id="SSF101386">
    <property type="entry name" value="all-alpha NTP pyrophosphatases"/>
    <property type="match status" value="1"/>
</dbReference>
<dbReference type="EC" id="3.6.1.31" evidence="15"/>
<sequence length="216" mass="23020">MKDAAMNTTPANTDATPTPDWAKGGGLLPAIVQHWRSGEVLMLGYMNAEALARTLDSGKVTFWSRSKERLWTKGETSGHVLVFKSLRLDCDADALLVQAEPHGPTCHTGTTSCFGADARPPLGFLAELDALIARRHAERPAGSYTTRLFEGGTRRIAQKVGEEGVEAALAGVAEDDAALLGEAADLLFHLAVLLRARGLSLADAVRVLAARHKPAE</sequence>
<dbReference type="NCBIfam" id="NF002747">
    <property type="entry name" value="PRK02759.1"/>
    <property type="match status" value="1"/>
</dbReference>
<evidence type="ECO:0000256" key="1">
    <source>
        <dbReference type="ARBA" id="ARBA00000024"/>
    </source>
</evidence>
<feature type="domain" description="Phosphoribosyl-AMP cyclohydrolase" evidence="17">
    <location>
        <begin position="42"/>
        <end position="114"/>
    </location>
</feature>
<name>A0A2Z6E6A5_9GAMM</name>
<dbReference type="InterPro" id="IPR038019">
    <property type="entry name" value="PRib_AMP_CycHydrolase_sf"/>
</dbReference>
<dbReference type="InterPro" id="IPR002496">
    <property type="entry name" value="PRib_AMP_CycHydrolase_dom"/>
</dbReference>
<dbReference type="Pfam" id="PF01503">
    <property type="entry name" value="PRA-PH"/>
    <property type="match status" value="1"/>
</dbReference>
<evidence type="ECO:0000256" key="6">
    <source>
        <dbReference type="ARBA" id="ARBA00007731"/>
    </source>
</evidence>
<evidence type="ECO:0000256" key="11">
    <source>
        <dbReference type="ARBA" id="ARBA00022801"/>
    </source>
</evidence>
<keyword evidence="11 15" id="KW-0378">Hydrolase</keyword>
<dbReference type="AlphaFoldDB" id="A0A2Z6E6A5"/>
<dbReference type="PANTHER" id="PTHR42945">
    <property type="entry name" value="HISTIDINE BIOSYNTHESIS BIFUNCTIONAL PROTEIN"/>
    <property type="match status" value="1"/>
</dbReference>
<comment type="pathway">
    <text evidence="5 15">Amino-acid biosynthesis; L-histidine biosynthesis; L-histidine from 5-phospho-alpha-D-ribose 1-diphosphate: step 2/9.</text>
</comment>
<comment type="similarity">
    <text evidence="7 15">In the N-terminal section; belongs to the PRA-CH family.</text>
</comment>
<evidence type="ECO:0000256" key="8">
    <source>
        <dbReference type="ARBA" id="ARBA00022490"/>
    </source>
</evidence>
<dbReference type="NCBIfam" id="TIGR03188">
    <property type="entry name" value="histidine_hisI"/>
    <property type="match status" value="1"/>
</dbReference>
<dbReference type="Pfam" id="PF01502">
    <property type="entry name" value="PRA-CH"/>
    <property type="match status" value="1"/>
</dbReference>
<dbReference type="NCBIfam" id="NF000768">
    <property type="entry name" value="PRK00051.1"/>
    <property type="match status" value="1"/>
</dbReference>
<dbReference type="EC" id="3.5.4.19" evidence="15"/>
<dbReference type="Gene3D" id="1.10.287.1080">
    <property type="entry name" value="MazG-like"/>
    <property type="match status" value="1"/>
</dbReference>
<dbReference type="InterPro" id="IPR023019">
    <property type="entry name" value="His_synth_HisIE"/>
</dbReference>
<reference evidence="19" key="1">
    <citation type="submission" date="2018-04" db="EMBL/GenBank/DDBJ databases">
        <authorList>
            <person name="Watanabe M."/>
            <person name="Kojima H."/>
        </authorList>
    </citation>
    <scope>NUCLEOTIDE SEQUENCE [LARGE SCALE GENOMIC DNA]</scope>
    <source>
        <strain evidence="19">Dysh456</strain>
    </source>
</reference>
<evidence type="ECO:0000256" key="9">
    <source>
        <dbReference type="ARBA" id="ARBA00022605"/>
    </source>
</evidence>
<evidence type="ECO:0000313" key="18">
    <source>
        <dbReference type="EMBL" id="BBD80537.1"/>
    </source>
</evidence>
<evidence type="ECO:0000256" key="4">
    <source>
        <dbReference type="ARBA" id="ARBA00005169"/>
    </source>
</evidence>
<comment type="catalytic activity">
    <reaction evidence="2 15">
        <text>1-(5-phospho-beta-D-ribosyl)-ATP + H2O = 1-(5-phospho-beta-D-ribosyl)-5'-AMP + diphosphate + H(+)</text>
        <dbReference type="Rhea" id="RHEA:22828"/>
        <dbReference type="ChEBI" id="CHEBI:15377"/>
        <dbReference type="ChEBI" id="CHEBI:15378"/>
        <dbReference type="ChEBI" id="CHEBI:33019"/>
        <dbReference type="ChEBI" id="CHEBI:59457"/>
        <dbReference type="ChEBI" id="CHEBI:73183"/>
        <dbReference type="EC" id="3.6.1.31"/>
    </reaction>
</comment>
<evidence type="ECO:0000256" key="5">
    <source>
        <dbReference type="ARBA" id="ARBA00005204"/>
    </source>
</evidence>
<dbReference type="GO" id="GO:0000105">
    <property type="term" value="P:L-histidine biosynthetic process"/>
    <property type="evidence" value="ECO:0007669"/>
    <property type="project" value="UniProtKB-UniRule"/>
</dbReference>
<dbReference type="InterPro" id="IPR021130">
    <property type="entry name" value="PRib-ATP_PPHydrolase-like"/>
</dbReference>
<comment type="subcellular location">
    <subcellularLocation>
        <location evidence="3 15">Cytoplasm</location>
    </subcellularLocation>
</comment>
<evidence type="ECO:0000256" key="13">
    <source>
        <dbReference type="ARBA" id="ARBA00023102"/>
    </source>
</evidence>
<dbReference type="GO" id="GO:0004636">
    <property type="term" value="F:phosphoribosyl-ATP diphosphatase activity"/>
    <property type="evidence" value="ECO:0007669"/>
    <property type="project" value="UniProtKB-UniRule"/>
</dbReference>
<keyword evidence="9 15" id="KW-0028">Amino-acid biosynthesis</keyword>
<evidence type="ECO:0000259" key="17">
    <source>
        <dbReference type="Pfam" id="PF01502"/>
    </source>
</evidence>